<keyword evidence="2" id="KW-1185">Reference proteome</keyword>
<evidence type="ECO:0000313" key="1">
    <source>
        <dbReference type="EMBL" id="VCW65987.1"/>
    </source>
</evidence>
<feature type="non-terminal residue" evidence="1">
    <location>
        <position position="1"/>
    </location>
</feature>
<sequence length="86" mass="9556">KWRAEDQATSYLASALHALTLSPPPCPPLGHGCWAPGWVMISICKHLNRIINHLDYVFRSQAMWGMGLGYKGRGTKCSHKTGFPPH</sequence>
<gene>
    <name evidence="1" type="ORF">BN2614_LOCUS2</name>
</gene>
<protein>
    <submittedName>
        <fullName evidence="1">Uncharacterized protein</fullName>
    </submittedName>
</protein>
<dbReference type="AlphaFoldDB" id="A0A9X9LEB2"/>
<proteinExistence type="predicted"/>
<comment type="caution">
    <text evidence="1">The sequence shown here is derived from an EMBL/GenBank/DDBJ whole genome shotgun (WGS) entry which is preliminary data.</text>
</comment>
<name>A0A9X9LEB2_GULGU</name>
<accession>A0A9X9LEB2</accession>
<organism evidence="1 2">
    <name type="scientific">Gulo gulo</name>
    <name type="common">Wolverine</name>
    <name type="synonym">Gluton</name>
    <dbReference type="NCBI Taxonomy" id="48420"/>
    <lineage>
        <taxon>Eukaryota</taxon>
        <taxon>Metazoa</taxon>
        <taxon>Chordata</taxon>
        <taxon>Craniata</taxon>
        <taxon>Vertebrata</taxon>
        <taxon>Euteleostomi</taxon>
        <taxon>Mammalia</taxon>
        <taxon>Eutheria</taxon>
        <taxon>Laurasiatheria</taxon>
        <taxon>Carnivora</taxon>
        <taxon>Caniformia</taxon>
        <taxon>Musteloidea</taxon>
        <taxon>Mustelidae</taxon>
        <taxon>Guloninae</taxon>
        <taxon>Gulo</taxon>
    </lineage>
</organism>
<reference evidence="1 2" key="1">
    <citation type="submission" date="2018-10" db="EMBL/GenBank/DDBJ databases">
        <authorList>
            <person name="Ekblom R."/>
            <person name="Jareborg N."/>
        </authorList>
    </citation>
    <scope>NUCLEOTIDE SEQUENCE [LARGE SCALE GENOMIC DNA]</scope>
    <source>
        <tissue evidence="1">Muscle</tissue>
    </source>
</reference>
<dbReference type="Proteomes" id="UP000269945">
    <property type="component" value="Unassembled WGS sequence"/>
</dbReference>
<evidence type="ECO:0000313" key="2">
    <source>
        <dbReference type="Proteomes" id="UP000269945"/>
    </source>
</evidence>
<dbReference type="EMBL" id="CYRY02001338">
    <property type="protein sequence ID" value="VCW65987.1"/>
    <property type="molecule type" value="Genomic_DNA"/>
</dbReference>